<keyword evidence="4" id="KW-0547">Nucleotide-binding</keyword>
<dbReference type="SUPFAM" id="SSF52058">
    <property type="entry name" value="L domain-like"/>
    <property type="match status" value="1"/>
</dbReference>
<feature type="domain" description="NB-ARC" evidence="8">
    <location>
        <begin position="229"/>
        <end position="391"/>
    </location>
</feature>
<comment type="similarity">
    <text evidence="1">Belongs to the disease resistance NB-LRR family.</text>
</comment>
<dbReference type="FunFam" id="3.40.50.300:FF:001091">
    <property type="entry name" value="Probable disease resistance protein At1g61300"/>
    <property type="match status" value="1"/>
</dbReference>
<gene>
    <name evidence="11" type="ORF">F8388_016281</name>
    <name evidence="12" type="ORF">G4B88_001139</name>
</gene>
<keyword evidence="3" id="KW-0677">Repeat</keyword>
<dbReference type="PANTHER" id="PTHR33463">
    <property type="entry name" value="NB-ARC DOMAIN-CONTAINING PROTEIN-RELATED"/>
    <property type="match status" value="1"/>
</dbReference>
<evidence type="ECO:0000313" key="13">
    <source>
        <dbReference type="Proteomes" id="UP000525078"/>
    </source>
</evidence>
<dbReference type="InterPro" id="IPR032675">
    <property type="entry name" value="LRR_dom_sf"/>
</dbReference>
<evidence type="ECO:0000256" key="6">
    <source>
        <dbReference type="ARBA" id="ARBA00022840"/>
    </source>
</evidence>
<dbReference type="InterPro" id="IPR001611">
    <property type="entry name" value="Leu-rich_rpt"/>
</dbReference>
<dbReference type="InterPro" id="IPR027417">
    <property type="entry name" value="P-loop_NTPase"/>
</dbReference>
<dbReference type="Pfam" id="PF23247">
    <property type="entry name" value="LRR_RPS2"/>
    <property type="match status" value="1"/>
</dbReference>
<keyword evidence="6" id="KW-0067">ATP-binding</keyword>
<dbReference type="InterPro" id="IPR036388">
    <property type="entry name" value="WH-like_DNA-bd_sf"/>
</dbReference>
<evidence type="ECO:0000259" key="9">
    <source>
        <dbReference type="Pfam" id="PF23247"/>
    </source>
</evidence>
<dbReference type="GO" id="GO:0006952">
    <property type="term" value="P:defense response"/>
    <property type="evidence" value="ECO:0007669"/>
    <property type="project" value="UniProtKB-KW"/>
</dbReference>
<evidence type="ECO:0000313" key="14">
    <source>
        <dbReference type="Proteomes" id="UP000583929"/>
    </source>
</evidence>
<dbReference type="Pfam" id="PF00931">
    <property type="entry name" value="NB-ARC"/>
    <property type="match status" value="1"/>
</dbReference>
<dbReference type="EMBL" id="JAATIQ010000107">
    <property type="protein sequence ID" value="KAF4381844.1"/>
    <property type="molecule type" value="Genomic_DNA"/>
</dbReference>
<comment type="caution">
    <text evidence="11">The sequence shown here is derived from an EMBL/GenBank/DDBJ whole genome shotgun (WGS) entry which is preliminary data.</text>
</comment>
<dbReference type="PANTHER" id="PTHR33463:SF221">
    <property type="entry name" value="LEUCINE-RICH REPEAT DOMAIN, L DOMAIN-CONTAINING PROTEIN"/>
    <property type="match status" value="1"/>
</dbReference>
<dbReference type="SUPFAM" id="SSF52540">
    <property type="entry name" value="P-loop containing nucleoside triphosphate hydrolases"/>
    <property type="match status" value="1"/>
</dbReference>
<dbReference type="GO" id="GO:0005524">
    <property type="term" value="F:ATP binding"/>
    <property type="evidence" value="ECO:0007669"/>
    <property type="project" value="UniProtKB-KW"/>
</dbReference>
<dbReference type="Gene3D" id="1.10.8.430">
    <property type="entry name" value="Helical domain of apoptotic protease-activating factors"/>
    <property type="match status" value="1"/>
</dbReference>
<evidence type="ECO:0000256" key="5">
    <source>
        <dbReference type="ARBA" id="ARBA00022821"/>
    </source>
</evidence>
<reference evidence="13 14" key="1">
    <citation type="journal article" date="2020" name="bioRxiv">
        <title>Sequence and annotation of 42 cannabis genomes reveals extensive copy number variation in cannabinoid synthesis and pathogen resistance genes.</title>
        <authorList>
            <person name="Mckernan K.J."/>
            <person name="Helbert Y."/>
            <person name="Kane L.T."/>
            <person name="Ebling H."/>
            <person name="Zhang L."/>
            <person name="Liu B."/>
            <person name="Eaton Z."/>
            <person name="Mclaughlin S."/>
            <person name="Kingan S."/>
            <person name="Baybayan P."/>
            <person name="Concepcion G."/>
            <person name="Jordan M."/>
            <person name="Riva A."/>
            <person name="Barbazuk W."/>
            <person name="Harkins T."/>
        </authorList>
    </citation>
    <scope>NUCLEOTIDE SEQUENCE [LARGE SCALE GENOMIC DNA]</scope>
    <source>
        <strain evidence="13 14">cv. Jamaican Lion 4</strain>
        <strain evidence="12">Father</strain>
        <strain evidence="11">Mother</strain>
        <tissue evidence="11">Leaf</tissue>
    </source>
</reference>
<evidence type="ECO:0000256" key="1">
    <source>
        <dbReference type="ARBA" id="ARBA00008894"/>
    </source>
</evidence>
<feature type="domain" description="Disease resistance protein At4g27190-like leucine-rich repeats" evidence="9">
    <location>
        <begin position="869"/>
        <end position="1005"/>
    </location>
</feature>
<evidence type="ECO:0000256" key="7">
    <source>
        <dbReference type="SAM" id="MobiDB-lite"/>
    </source>
</evidence>
<dbReference type="Gene3D" id="3.40.50.300">
    <property type="entry name" value="P-loop containing nucleotide triphosphate hydrolases"/>
    <property type="match status" value="1"/>
</dbReference>
<evidence type="ECO:0000313" key="12">
    <source>
        <dbReference type="EMBL" id="KAF4381844.1"/>
    </source>
</evidence>
<dbReference type="Pfam" id="PF13855">
    <property type="entry name" value="LRR_8"/>
    <property type="match status" value="1"/>
</dbReference>
<organism evidence="11 13">
    <name type="scientific">Cannabis sativa</name>
    <name type="common">Hemp</name>
    <name type="synonym">Marijuana</name>
    <dbReference type="NCBI Taxonomy" id="3483"/>
    <lineage>
        <taxon>Eukaryota</taxon>
        <taxon>Viridiplantae</taxon>
        <taxon>Streptophyta</taxon>
        <taxon>Embryophyta</taxon>
        <taxon>Tracheophyta</taxon>
        <taxon>Spermatophyta</taxon>
        <taxon>Magnoliopsida</taxon>
        <taxon>eudicotyledons</taxon>
        <taxon>Gunneridae</taxon>
        <taxon>Pentapetalae</taxon>
        <taxon>rosids</taxon>
        <taxon>fabids</taxon>
        <taxon>Rosales</taxon>
        <taxon>Cannabaceae</taxon>
        <taxon>Cannabis</taxon>
    </lineage>
</organism>
<keyword evidence="5" id="KW-0611">Plant defense</keyword>
<name>A0A7J6DX78_CANSA</name>
<keyword evidence="2" id="KW-0433">Leucine-rich repeat</keyword>
<evidence type="ECO:0000256" key="2">
    <source>
        <dbReference type="ARBA" id="ARBA00022614"/>
    </source>
</evidence>
<accession>A0A7J6DX78</accession>
<feature type="region of interest" description="Disordered" evidence="7">
    <location>
        <begin position="23"/>
        <end position="48"/>
    </location>
</feature>
<dbReference type="Pfam" id="PF23559">
    <property type="entry name" value="WHD_DRP"/>
    <property type="match status" value="1"/>
</dbReference>
<dbReference type="Gene3D" id="3.80.10.10">
    <property type="entry name" value="Ribonuclease Inhibitor"/>
    <property type="match status" value="1"/>
</dbReference>
<feature type="compositionally biased region" description="Polar residues" evidence="7">
    <location>
        <begin position="23"/>
        <end position="43"/>
    </location>
</feature>
<dbReference type="GO" id="GO:0043531">
    <property type="term" value="F:ADP binding"/>
    <property type="evidence" value="ECO:0007669"/>
    <property type="project" value="InterPro"/>
</dbReference>
<evidence type="ECO:0000259" key="8">
    <source>
        <dbReference type="Pfam" id="PF00931"/>
    </source>
</evidence>
<dbReference type="InterPro" id="IPR050905">
    <property type="entry name" value="Plant_NBS-LRR"/>
</dbReference>
<evidence type="ECO:0000259" key="10">
    <source>
        <dbReference type="Pfam" id="PF23559"/>
    </source>
</evidence>
<keyword evidence="14" id="KW-1185">Reference proteome</keyword>
<feature type="domain" description="Disease resistance protein winged helix" evidence="10">
    <location>
        <begin position="480"/>
        <end position="546"/>
    </location>
</feature>
<dbReference type="InterPro" id="IPR002182">
    <property type="entry name" value="NB-ARC"/>
</dbReference>
<dbReference type="FunFam" id="1.10.10.10:FF:000322">
    <property type="entry name" value="Probable disease resistance protein At1g63360"/>
    <property type="match status" value="1"/>
</dbReference>
<dbReference type="AlphaFoldDB" id="A0A7J6DX78"/>
<dbReference type="InterPro" id="IPR057135">
    <property type="entry name" value="At4g27190-like_LRR"/>
</dbReference>
<dbReference type="InterPro" id="IPR058922">
    <property type="entry name" value="WHD_DRP"/>
</dbReference>
<sequence>MCCACCSPIPIAENHASAANSLPNTTNNIGHNSDAATLNNTNPAPTPRSVVAPNNVTASATTKRPGLSGTFIMDITGPLVGILDVICTPFATRFHYFYNVEKLEKVLLNDLGILKEREKDIKEEIEWGIMNHRKKLRSEAQFWLKQVESLRIEVSDIDEKRRFIKGCYPNCYSRYKLGRSIVGKIRQVKELQERGAFVNGLFIDLTFPDKGRSLIPTSSSITETIPSKVLHEIWECLVDDNVHKIGIYGMGGVGKTTIMMHLNNLLGEDKIFDFVIWVNASKSFDLKKLQTDVAKGIELDFLDDEDMIRRSALLFEQLQRIKKFVLIIDDLWCKFCLEDVGIPQPSKENGCKIVFITRLMEVCRGMETHKEVKVDVLSKEVAWRLFADKAGIHTINSSEIQTIAKKISEECGCLPLAIITVGRAMRRTDDERVWMNALEELKSSKAEIEGMEEDVFSRLKFSYNHLKNERSRACFLYCALFPEKSKIDVELLVQYWMAEGLIDEVGNRTNEINKGYAIVKELKDACMLEGIGTRWVRMHDLVRDMAIRITSECPVFMIRAGLGLTTFPKNWRDDVERVSLMENNIKVVCDVPKSTCLSTLLLHRNHFLDSIPNSFFLNMPNLKVLNLSGTLIESLPDSLSSLHNLRALLLSSCNLKFLPSLAMLIELRVLDLSNTLIEMLPHDIGTLINLRHLDISYTEDLEIFPAGLIPKLSRLEYLTMFRSNWSWSKDSQETGSGVVFDEIIKSTQLTSLGLTFEDLNSFNSYMRSGHWRELKSYHIGVGLLSSFSPISKEACSVEIQGCNLSSSSGNSIEIPENTQQLALQGCHDITVLSKLSSTSNLAGVNECYVSTCNRLEYVITPDGTYFSNLKSLVLRKLYRLKAICYGVVDANNVLSRLKILHIHNCNSLKTILSTVFSQCLENLEEIEIWNCHSLEEIIEEGELELDINVENSASLSLIRLPRLKKMDLSTLPELRSISTRELACNSLISIDVWDCEKLKNLPFSVDNFPSSLKHIGGTKKWWDELCWEDDHHNPSPKTFLEPFFKEDRLEEAT</sequence>
<dbReference type="PRINTS" id="PR00364">
    <property type="entry name" value="DISEASERSIST"/>
</dbReference>
<dbReference type="SMART" id="SM00369">
    <property type="entry name" value="LRR_TYP"/>
    <property type="match status" value="3"/>
</dbReference>
<dbReference type="EMBL" id="JAATIP010000372">
    <property type="protein sequence ID" value="KAF4350230.1"/>
    <property type="molecule type" value="Genomic_DNA"/>
</dbReference>
<dbReference type="InterPro" id="IPR042197">
    <property type="entry name" value="Apaf_helical"/>
</dbReference>
<dbReference type="Proteomes" id="UP000583929">
    <property type="component" value="Unassembled WGS sequence"/>
</dbReference>
<evidence type="ECO:0000313" key="11">
    <source>
        <dbReference type="EMBL" id="KAF4350230.1"/>
    </source>
</evidence>
<proteinExistence type="inferred from homology"/>
<dbReference type="InterPro" id="IPR003591">
    <property type="entry name" value="Leu-rich_rpt_typical-subtyp"/>
</dbReference>
<evidence type="ECO:0000256" key="3">
    <source>
        <dbReference type="ARBA" id="ARBA00022737"/>
    </source>
</evidence>
<dbReference type="PROSITE" id="PS51450">
    <property type="entry name" value="LRR"/>
    <property type="match status" value="1"/>
</dbReference>
<evidence type="ECO:0000256" key="4">
    <source>
        <dbReference type="ARBA" id="ARBA00022741"/>
    </source>
</evidence>
<protein>
    <submittedName>
        <fullName evidence="11">Uncharacterized protein</fullName>
    </submittedName>
</protein>
<dbReference type="Proteomes" id="UP000525078">
    <property type="component" value="Unassembled WGS sequence"/>
</dbReference>
<dbReference type="Gene3D" id="1.10.10.10">
    <property type="entry name" value="Winged helix-like DNA-binding domain superfamily/Winged helix DNA-binding domain"/>
    <property type="match status" value="1"/>
</dbReference>